<evidence type="ECO:0000313" key="6">
    <source>
        <dbReference type="EMBL" id="GAA3993107.1"/>
    </source>
</evidence>
<evidence type="ECO:0000256" key="1">
    <source>
        <dbReference type="ARBA" id="ARBA00022723"/>
    </source>
</evidence>
<keyword evidence="7" id="KW-1185">Reference proteome</keyword>
<keyword evidence="3" id="KW-0464">Manganese</keyword>
<dbReference type="Proteomes" id="UP001501747">
    <property type="component" value="Unassembled WGS sequence"/>
</dbReference>
<reference evidence="7" key="1">
    <citation type="journal article" date="2019" name="Int. J. Syst. Evol. Microbiol.">
        <title>The Global Catalogue of Microorganisms (GCM) 10K type strain sequencing project: providing services to taxonomists for standard genome sequencing and annotation.</title>
        <authorList>
            <consortium name="The Broad Institute Genomics Platform"/>
            <consortium name="The Broad Institute Genome Sequencing Center for Infectious Disease"/>
            <person name="Wu L."/>
            <person name="Ma J."/>
        </authorList>
    </citation>
    <scope>NUCLEOTIDE SEQUENCE [LARGE SCALE GENOMIC DNA]</scope>
    <source>
        <strain evidence="7">JCM 17342</strain>
    </source>
</reference>
<dbReference type="SUPFAM" id="SSF52768">
    <property type="entry name" value="Arginase/deacetylase"/>
    <property type="match status" value="1"/>
</dbReference>
<keyword evidence="1" id="KW-0479">Metal-binding</keyword>
<dbReference type="Pfam" id="PF00491">
    <property type="entry name" value="Arginase"/>
    <property type="match status" value="1"/>
</dbReference>
<evidence type="ECO:0000256" key="3">
    <source>
        <dbReference type="ARBA" id="ARBA00023211"/>
    </source>
</evidence>
<evidence type="ECO:0000256" key="5">
    <source>
        <dbReference type="SAM" id="MobiDB-lite"/>
    </source>
</evidence>
<evidence type="ECO:0000256" key="4">
    <source>
        <dbReference type="PROSITE-ProRule" id="PRU00742"/>
    </source>
</evidence>
<organism evidence="6 7">
    <name type="scientific">Allokutzneria multivorans</name>
    <dbReference type="NCBI Taxonomy" id="1142134"/>
    <lineage>
        <taxon>Bacteria</taxon>
        <taxon>Bacillati</taxon>
        <taxon>Actinomycetota</taxon>
        <taxon>Actinomycetes</taxon>
        <taxon>Pseudonocardiales</taxon>
        <taxon>Pseudonocardiaceae</taxon>
        <taxon>Allokutzneria</taxon>
    </lineage>
</organism>
<keyword evidence="2" id="KW-0378">Hydrolase</keyword>
<name>A0ABP7R6J0_9PSEU</name>
<dbReference type="Gene3D" id="3.40.800.10">
    <property type="entry name" value="Ureohydrolase domain"/>
    <property type="match status" value="1"/>
</dbReference>
<evidence type="ECO:0000313" key="7">
    <source>
        <dbReference type="Proteomes" id="UP001501747"/>
    </source>
</evidence>
<feature type="region of interest" description="Disordered" evidence="5">
    <location>
        <begin position="1"/>
        <end position="23"/>
    </location>
</feature>
<comment type="similarity">
    <text evidence="4">Belongs to the arginase family.</text>
</comment>
<dbReference type="PROSITE" id="PS51409">
    <property type="entry name" value="ARGINASE_2"/>
    <property type="match status" value="1"/>
</dbReference>
<dbReference type="CDD" id="cd09999">
    <property type="entry name" value="Arginase-like_1"/>
    <property type="match status" value="1"/>
</dbReference>
<gene>
    <name evidence="6" type="ORF">GCM10022247_10480</name>
</gene>
<evidence type="ECO:0000256" key="2">
    <source>
        <dbReference type="ARBA" id="ARBA00022801"/>
    </source>
</evidence>
<dbReference type="PANTHER" id="PTHR43782:SF3">
    <property type="entry name" value="ARGINASE"/>
    <property type="match status" value="1"/>
</dbReference>
<accession>A0ABP7R6J0</accession>
<proteinExistence type="inferred from homology"/>
<sequence>MLDAPSNLGLRPPKPATVPGTAKAPGALREAGLLAGLDAEDAGHLVAPRYDREDWEPGDGVFHAPLIAEYAQRLAARVGELLDAGRFPVVLGGDCGILLGTGEAVRRHVPRAGLVYLDGHSDFRHVGNSPYVGAAAGEALALVTGRGQDDLSNVDGRGPIFADEHVVLMGIREDDEDLDELAGTKILVRTAAAIRSAGAAKSAKWARRRLDRLDGFWVHLDVDILDEAVMPAVDSPDPGGLEHEELAELLSGLTSAANCLGVEVTVFDPDLDPDGRLAAELTATLIAGLTPPR</sequence>
<dbReference type="PRINTS" id="PR00116">
    <property type="entry name" value="ARGINASE"/>
</dbReference>
<dbReference type="PANTHER" id="PTHR43782">
    <property type="entry name" value="ARGINASE"/>
    <property type="match status" value="1"/>
</dbReference>
<protein>
    <submittedName>
        <fullName evidence="6">Arginase family protein</fullName>
    </submittedName>
</protein>
<dbReference type="EMBL" id="BAABAL010000005">
    <property type="protein sequence ID" value="GAA3993107.1"/>
    <property type="molecule type" value="Genomic_DNA"/>
</dbReference>
<dbReference type="InterPro" id="IPR023696">
    <property type="entry name" value="Ureohydrolase_dom_sf"/>
</dbReference>
<comment type="caution">
    <text evidence="6">The sequence shown here is derived from an EMBL/GenBank/DDBJ whole genome shotgun (WGS) entry which is preliminary data.</text>
</comment>
<dbReference type="InterPro" id="IPR006035">
    <property type="entry name" value="Ureohydrolase"/>
</dbReference>